<dbReference type="AlphaFoldDB" id="A0A4Q1DB03"/>
<dbReference type="Proteomes" id="UP000290545">
    <property type="component" value="Unassembled WGS sequence"/>
</dbReference>
<protein>
    <submittedName>
        <fullName evidence="1">Uncharacterized protein</fullName>
    </submittedName>
</protein>
<evidence type="ECO:0000313" key="2">
    <source>
        <dbReference type="Proteomes" id="UP000290545"/>
    </source>
</evidence>
<dbReference type="RefSeq" id="WP_129002372.1">
    <property type="nucleotide sequence ID" value="NZ_SDHZ01000001.1"/>
</dbReference>
<sequence length="89" mass="10602">MFSYALLEPGCYYLVQEKENEPVVMIHVSVVSDYCMYVHRYGETETMEWKKKTDSIHDILELLSDNVVREWQEVYNSSEGTYDYEEGEE</sequence>
<gene>
    <name evidence="1" type="ORF">ESB13_07420</name>
</gene>
<accession>A0A4Q1DB03</accession>
<proteinExistence type="predicted"/>
<dbReference type="EMBL" id="SDHZ01000001">
    <property type="protein sequence ID" value="RXK86624.1"/>
    <property type="molecule type" value="Genomic_DNA"/>
</dbReference>
<organism evidence="1 2">
    <name type="scientific">Filimonas effusa</name>
    <dbReference type="NCBI Taxonomy" id="2508721"/>
    <lineage>
        <taxon>Bacteria</taxon>
        <taxon>Pseudomonadati</taxon>
        <taxon>Bacteroidota</taxon>
        <taxon>Chitinophagia</taxon>
        <taxon>Chitinophagales</taxon>
        <taxon>Chitinophagaceae</taxon>
        <taxon>Filimonas</taxon>
    </lineage>
</organism>
<comment type="caution">
    <text evidence="1">The sequence shown here is derived from an EMBL/GenBank/DDBJ whole genome shotgun (WGS) entry which is preliminary data.</text>
</comment>
<dbReference type="OrthoDB" id="677574at2"/>
<name>A0A4Q1DB03_9BACT</name>
<keyword evidence="2" id="KW-1185">Reference proteome</keyword>
<evidence type="ECO:0000313" key="1">
    <source>
        <dbReference type="EMBL" id="RXK86624.1"/>
    </source>
</evidence>
<reference evidence="1 2" key="1">
    <citation type="submission" date="2019-01" db="EMBL/GenBank/DDBJ databases">
        <title>Filimonas sp. strain TTM-71.</title>
        <authorList>
            <person name="Chen W.-M."/>
        </authorList>
    </citation>
    <scope>NUCLEOTIDE SEQUENCE [LARGE SCALE GENOMIC DNA]</scope>
    <source>
        <strain evidence="1 2">TTM-71</strain>
    </source>
</reference>